<dbReference type="AlphaFoldDB" id="A0A0V1BK17"/>
<name>A0A0V1BK17_TRISP</name>
<reference evidence="1 2" key="1">
    <citation type="submission" date="2015-01" db="EMBL/GenBank/DDBJ databases">
        <title>Evolution of Trichinella species and genotypes.</title>
        <authorList>
            <person name="Korhonen P.K."/>
            <person name="Edoardo P."/>
            <person name="Giuseppe L.R."/>
            <person name="Gasser R.B."/>
        </authorList>
    </citation>
    <scope>NUCLEOTIDE SEQUENCE [LARGE SCALE GENOMIC DNA]</scope>
    <source>
        <strain evidence="1">ISS3</strain>
    </source>
</reference>
<protein>
    <submittedName>
        <fullName evidence="1">Uncharacterized protein</fullName>
    </submittedName>
</protein>
<dbReference type="InParanoid" id="A0A0V1BK17"/>
<accession>A0A0V1BK17</accession>
<evidence type="ECO:0000313" key="2">
    <source>
        <dbReference type="Proteomes" id="UP000054776"/>
    </source>
</evidence>
<proteinExistence type="predicted"/>
<sequence length="65" mass="7200">MVSICPPKTAYKMFGSVSEAVTENWVRKTNATILANACQSSAASLRRDLVQILHQDPFLPPLRNI</sequence>
<keyword evidence="2" id="KW-1185">Reference proteome</keyword>
<dbReference type="EMBL" id="JYDH01000032">
    <property type="protein sequence ID" value="KRY37557.1"/>
    <property type="molecule type" value="Genomic_DNA"/>
</dbReference>
<comment type="caution">
    <text evidence="1">The sequence shown here is derived from an EMBL/GenBank/DDBJ whole genome shotgun (WGS) entry which is preliminary data.</text>
</comment>
<organism evidence="1 2">
    <name type="scientific">Trichinella spiralis</name>
    <name type="common">Trichina worm</name>
    <dbReference type="NCBI Taxonomy" id="6334"/>
    <lineage>
        <taxon>Eukaryota</taxon>
        <taxon>Metazoa</taxon>
        <taxon>Ecdysozoa</taxon>
        <taxon>Nematoda</taxon>
        <taxon>Enoplea</taxon>
        <taxon>Dorylaimia</taxon>
        <taxon>Trichinellida</taxon>
        <taxon>Trichinellidae</taxon>
        <taxon>Trichinella</taxon>
    </lineage>
</organism>
<dbReference type="Proteomes" id="UP000054776">
    <property type="component" value="Unassembled WGS sequence"/>
</dbReference>
<gene>
    <name evidence="1" type="ORF">T01_10066</name>
</gene>
<evidence type="ECO:0000313" key="1">
    <source>
        <dbReference type="EMBL" id="KRY37557.1"/>
    </source>
</evidence>